<protein>
    <submittedName>
        <fullName evidence="2">Uncharacterized protein</fullName>
    </submittedName>
</protein>
<name>A0A1D1VYV1_RAMVA</name>
<dbReference type="AlphaFoldDB" id="A0A1D1VYV1"/>
<feature type="compositionally biased region" description="Basic and acidic residues" evidence="1">
    <location>
        <begin position="17"/>
        <end position="39"/>
    </location>
</feature>
<dbReference type="Proteomes" id="UP000186922">
    <property type="component" value="Unassembled WGS sequence"/>
</dbReference>
<dbReference type="EMBL" id="BDGG01000013">
    <property type="protein sequence ID" value="GAV06126.1"/>
    <property type="molecule type" value="Genomic_DNA"/>
</dbReference>
<accession>A0A1D1VYV1</accession>
<comment type="caution">
    <text evidence="2">The sequence shown here is derived from an EMBL/GenBank/DDBJ whole genome shotgun (WGS) entry which is preliminary data.</text>
</comment>
<evidence type="ECO:0000256" key="1">
    <source>
        <dbReference type="SAM" id="MobiDB-lite"/>
    </source>
</evidence>
<proteinExistence type="predicted"/>
<gene>
    <name evidence="2" type="primary">RvY_16157-1</name>
    <name evidence="2" type="synonym">RvY_16157.1</name>
    <name evidence="2" type="ORF">RvY_16157</name>
</gene>
<sequence>MTTLNGSDIQEVEIPILEERGGNGRMEKMGASGREDTHHRNQVAMGITAS</sequence>
<reference evidence="2 3" key="1">
    <citation type="journal article" date="2016" name="Nat. Commun.">
        <title>Extremotolerant tardigrade genome and improved radiotolerance of human cultured cells by tardigrade-unique protein.</title>
        <authorList>
            <person name="Hashimoto T."/>
            <person name="Horikawa D.D."/>
            <person name="Saito Y."/>
            <person name="Kuwahara H."/>
            <person name="Kozuka-Hata H."/>
            <person name="Shin-I T."/>
            <person name="Minakuchi Y."/>
            <person name="Ohishi K."/>
            <person name="Motoyama A."/>
            <person name="Aizu T."/>
            <person name="Enomoto A."/>
            <person name="Kondo K."/>
            <person name="Tanaka S."/>
            <person name="Hara Y."/>
            <person name="Koshikawa S."/>
            <person name="Sagara H."/>
            <person name="Miura T."/>
            <person name="Yokobori S."/>
            <person name="Miyagawa K."/>
            <person name="Suzuki Y."/>
            <person name="Kubo T."/>
            <person name="Oyama M."/>
            <person name="Kohara Y."/>
            <person name="Fujiyama A."/>
            <person name="Arakawa K."/>
            <person name="Katayama T."/>
            <person name="Toyoda A."/>
            <person name="Kunieda T."/>
        </authorList>
    </citation>
    <scope>NUCLEOTIDE SEQUENCE [LARGE SCALE GENOMIC DNA]</scope>
    <source>
        <strain evidence="2 3">YOKOZUNA-1</strain>
    </source>
</reference>
<evidence type="ECO:0000313" key="3">
    <source>
        <dbReference type="Proteomes" id="UP000186922"/>
    </source>
</evidence>
<evidence type="ECO:0000313" key="2">
    <source>
        <dbReference type="EMBL" id="GAV06126.1"/>
    </source>
</evidence>
<feature type="region of interest" description="Disordered" evidence="1">
    <location>
        <begin position="1"/>
        <end position="50"/>
    </location>
</feature>
<organism evidence="2 3">
    <name type="scientific">Ramazzottius varieornatus</name>
    <name type="common">Water bear</name>
    <name type="synonym">Tardigrade</name>
    <dbReference type="NCBI Taxonomy" id="947166"/>
    <lineage>
        <taxon>Eukaryota</taxon>
        <taxon>Metazoa</taxon>
        <taxon>Ecdysozoa</taxon>
        <taxon>Tardigrada</taxon>
        <taxon>Eutardigrada</taxon>
        <taxon>Parachela</taxon>
        <taxon>Hypsibioidea</taxon>
        <taxon>Ramazzottiidae</taxon>
        <taxon>Ramazzottius</taxon>
    </lineage>
</organism>
<keyword evidence="3" id="KW-1185">Reference proteome</keyword>